<dbReference type="AlphaFoldDB" id="A0A7V0NEF9"/>
<keyword evidence="4 7" id="KW-0812">Transmembrane</keyword>
<dbReference type="InterPro" id="IPR000515">
    <property type="entry name" value="MetI-like"/>
</dbReference>
<dbReference type="CDD" id="cd06261">
    <property type="entry name" value="TM_PBP2"/>
    <property type="match status" value="1"/>
</dbReference>
<evidence type="ECO:0000256" key="6">
    <source>
        <dbReference type="ARBA" id="ARBA00023136"/>
    </source>
</evidence>
<keyword evidence="5 7" id="KW-1133">Transmembrane helix</keyword>
<comment type="caution">
    <text evidence="9">The sequence shown here is derived from an EMBL/GenBank/DDBJ whole genome shotgun (WGS) entry which is preliminary data.</text>
</comment>
<dbReference type="Proteomes" id="UP000885706">
    <property type="component" value="Unassembled WGS sequence"/>
</dbReference>
<evidence type="ECO:0000256" key="1">
    <source>
        <dbReference type="ARBA" id="ARBA00004651"/>
    </source>
</evidence>
<keyword evidence="6 7" id="KW-0472">Membrane</keyword>
<keyword evidence="3" id="KW-1003">Cell membrane</keyword>
<gene>
    <name evidence="9" type="ORF">ENF30_00025</name>
</gene>
<sequence length="265" mass="29490">MSFILKRNVSRPIFFLFILFSSTFVIPLLPLQDPLNIALDERLLPPSGEHPFGTDELGRDVLSRTVSGFATTVKVSIFALLSSLAIGIFLGGLAGYFYKTWVDGIFNWTVSFIFSLPFLLIMASIMSIMKPGIFKAYLILTFIMWVNPARIVRAEVIRTKNLDYVVATKAFGASEAYTLAYAILPCCIESAFIFSVSYLPEIIGLEAGLSFLGLGVQPPYPGLGKMIFDGLSYIYSAWWLSFFPAMILFVLVLVVNGFNFLYKKG</sequence>
<keyword evidence="2 7" id="KW-0813">Transport</keyword>
<dbReference type="InterPro" id="IPR035906">
    <property type="entry name" value="MetI-like_sf"/>
</dbReference>
<comment type="similarity">
    <text evidence="7">Belongs to the binding-protein-dependent transport system permease family.</text>
</comment>
<evidence type="ECO:0000256" key="7">
    <source>
        <dbReference type="RuleBase" id="RU363032"/>
    </source>
</evidence>
<feature type="domain" description="ABC transmembrane type-1" evidence="8">
    <location>
        <begin position="69"/>
        <end position="259"/>
    </location>
</feature>
<dbReference type="Gene3D" id="1.10.3720.10">
    <property type="entry name" value="MetI-like"/>
    <property type="match status" value="1"/>
</dbReference>
<dbReference type="EMBL" id="DQWQ01000002">
    <property type="protein sequence ID" value="HDD35168.1"/>
    <property type="molecule type" value="Genomic_DNA"/>
</dbReference>
<protein>
    <submittedName>
        <fullName evidence="9">ABC transporter permease</fullName>
    </submittedName>
</protein>
<comment type="subcellular location">
    <subcellularLocation>
        <location evidence="1 7">Cell membrane</location>
        <topology evidence="1 7">Multi-pass membrane protein</topology>
    </subcellularLocation>
</comment>
<feature type="transmembrane region" description="Helical" evidence="7">
    <location>
        <begin position="77"/>
        <end position="98"/>
    </location>
</feature>
<evidence type="ECO:0000256" key="3">
    <source>
        <dbReference type="ARBA" id="ARBA00022475"/>
    </source>
</evidence>
<feature type="transmembrane region" description="Helical" evidence="7">
    <location>
        <begin position="105"/>
        <end position="128"/>
    </location>
</feature>
<accession>A0A7V0NEF9</accession>
<evidence type="ECO:0000256" key="2">
    <source>
        <dbReference type="ARBA" id="ARBA00022448"/>
    </source>
</evidence>
<feature type="transmembrane region" description="Helical" evidence="7">
    <location>
        <begin position="179"/>
        <end position="199"/>
    </location>
</feature>
<dbReference type="GO" id="GO:0005886">
    <property type="term" value="C:plasma membrane"/>
    <property type="evidence" value="ECO:0007669"/>
    <property type="project" value="UniProtKB-SubCell"/>
</dbReference>
<evidence type="ECO:0000313" key="9">
    <source>
        <dbReference type="EMBL" id="HDD35168.1"/>
    </source>
</evidence>
<proteinExistence type="inferred from homology"/>
<dbReference type="PANTHER" id="PTHR43386:SF1">
    <property type="entry name" value="D,D-DIPEPTIDE TRANSPORT SYSTEM PERMEASE PROTEIN DDPC-RELATED"/>
    <property type="match status" value="1"/>
</dbReference>
<dbReference type="PROSITE" id="PS50928">
    <property type="entry name" value="ABC_TM1"/>
    <property type="match status" value="1"/>
</dbReference>
<evidence type="ECO:0000256" key="5">
    <source>
        <dbReference type="ARBA" id="ARBA00022989"/>
    </source>
</evidence>
<feature type="transmembrane region" description="Helical" evidence="7">
    <location>
        <begin position="238"/>
        <end position="262"/>
    </location>
</feature>
<evidence type="ECO:0000256" key="4">
    <source>
        <dbReference type="ARBA" id="ARBA00022692"/>
    </source>
</evidence>
<feature type="transmembrane region" description="Helical" evidence="7">
    <location>
        <begin position="12"/>
        <end position="31"/>
    </location>
</feature>
<evidence type="ECO:0000259" key="8">
    <source>
        <dbReference type="PROSITE" id="PS50928"/>
    </source>
</evidence>
<dbReference type="Pfam" id="PF00528">
    <property type="entry name" value="BPD_transp_1"/>
    <property type="match status" value="1"/>
</dbReference>
<organism evidence="9">
    <name type="scientific">Desulfofervidus auxilii</name>
    <dbReference type="NCBI Taxonomy" id="1621989"/>
    <lineage>
        <taxon>Bacteria</taxon>
        <taxon>Pseudomonadati</taxon>
        <taxon>Thermodesulfobacteriota</taxon>
        <taxon>Candidatus Desulfofervidia</taxon>
        <taxon>Candidatus Desulfofervidales</taxon>
        <taxon>Candidatus Desulfofervidaceae</taxon>
        <taxon>Candidatus Desulfofervidus</taxon>
    </lineage>
</organism>
<feature type="transmembrane region" description="Helical" evidence="7">
    <location>
        <begin position="134"/>
        <end position="152"/>
    </location>
</feature>
<name>A0A7V0NEF9_DESA2</name>
<dbReference type="GO" id="GO:0055085">
    <property type="term" value="P:transmembrane transport"/>
    <property type="evidence" value="ECO:0007669"/>
    <property type="project" value="InterPro"/>
</dbReference>
<dbReference type="PANTHER" id="PTHR43386">
    <property type="entry name" value="OLIGOPEPTIDE TRANSPORT SYSTEM PERMEASE PROTEIN APPC"/>
    <property type="match status" value="1"/>
</dbReference>
<reference evidence="9" key="1">
    <citation type="journal article" date="2020" name="mSystems">
        <title>Genome- and Community-Level Interaction Insights into Carbon Utilization and Element Cycling Functions of Hydrothermarchaeota in Hydrothermal Sediment.</title>
        <authorList>
            <person name="Zhou Z."/>
            <person name="Liu Y."/>
            <person name="Xu W."/>
            <person name="Pan J."/>
            <person name="Luo Z.H."/>
            <person name="Li M."/>
        </authorList>
    </citation>
    <scope>NUCLEOTIDE SEQUENCE [LARGE SCALE GENOMIC DNA]</scope>
    <source>
        <strain evidence="9">HyVt-113</strain>
    </source>
</reference>
<dbReference type="SUPFAM" id="SSF161098">
    <property type="entry name" value="MetI-like"/>
    <property type="match status" value="1"/>
</dbReference>
<dbReference type="InterPro" id="IPR050366">
    <property type="entry name" value="BP-dependent_transpt_permease"/>
</dbReference>